<proteinExistence type="predicted"/>
<keyword evidence="1" id="KW-0812">Transmembrane</keyword>
<keyword evidence="1" id="KW-0472">Membrane</keyword>
<dbReference type="EMBL" id="AZMM01018396">
    <property type="protein sequence ID" value="ETJ20634.1"/>
    <property type="molecule type" value="Genomic_DNA"/>
</dbReference>
<sequence>MIKAIANNINKVLFIIVIMSIIGLALSLNQVSFTIILVLLGLVEIFFF</sequence>
<feature type="transmembrane region" description="Helical" evidence="1">
    <location>
        <begin position="12"/>
        <end position="43"/>
    </location>
</feature>
<protein>
    <submittedName>
        <fullName evidence="2">Uncharacterized protein</fullName>
    </submittedName>
</protein>
<comment type="caution">
    <text evidence="2">The sequence shown here is derived from an EMBL/GenBank/DDBJ whole genome shotgun (WGS) entry which is preliminary data.</text>
</comment>
<feature type="non-terminal residue" evidence="2">
    <location>
        <position position="48"/>
    </location>
</feature>
<accession>W1WW09</accession>
<evidence type="ECO:0000256" key="1">
    <source>
        <dbReference type="SAM" id="Phobius"/>
    </source>
</evidence>
<keyword evidence="1" id="KW-1133">Transmembrane helix</keyword>
<evidence type="ECO:0000313" key="2">
    <source>
        <dbReference type="EMBL" id="ETJ20634.1"/>
    </source>
</evidence>
<name>W1WW09_9ZZZZ</name>
<dbReference type="AlphaFoldDB" id="W1WW09"/>
<gene>
    <name evidence="2" type="ORF">Q604_UNBC18396G0005</name>
</gene>
<organism evidence="2">
    <name type="scientific">human gut metagenome</name>
    <dbReference type="NCBI Taxonomy" id="408170"/>
    <lineage>
        <taxon>unclassified sequences</taxon>
        <taxon>metagenomes</taxon>
        <taxon>organismal metagenomes</taxon>
    </lineage>
</organism>
<reference evidence="2" key="1">
    <citation type="submission" date="2013-12" db="EMBL/GenBank/DDBJ databases">
        <title>A Varibaculum cambriense genome reconstructed from a premature infant gut community with otherwise low bacterial novelty that shifts toward anaerobic metabolism during the third week of life.</title>
        <authorList>
            <person name="Brown C.T."/>
            <person name="Sharon I."/>
            <person name="Thomas B.C."/>
            <person name="Castelle C.J."/>
            <person name="Morowitz M.J."/>
            <person name="Banfield J.F."/>
        </authorList>
    </citation>
    <scope>NUCLEOTIDE SEQUENCE</scope>
</reference>